<evidence type="ECO:0000313" key="2">
    <source>
        <dbReference type="EMBL" id="KAJ7634538.1"/>
    </source>
</evidence>
<dbReference type="Proteomes" id="UP001221142">
    <property type="component" value="Unassembled WGS sequence"/>
</dbReference>
<gene>
    <name evidence="2" type="ORF">FB45DRAFT_469165</name>
</gene>
<reference evidence="2" key="1">
    <citation type="submission" date="2023-03" db="EMBL/GenBank/DDBJ databases">
        <title>Massive genome expansion in bonnet fungi (Mycena s.s.) driven by repeated elements and novel gene families across ecological guilds.</title>
        <authorList>
            <consortium name="Lawrence Berkeley National Laboratory"/>
            <person name="Harder C.B."/>
            <person name="Miyauchi S."/>
            <person name="Viragh M."/>
            <person name="Kuo A."/>
            <person name="Thoen E."/>
            <person name="Andreopoulos B."/>
            <person name="Lu D."/>
            <person name="Skrede I."/>
            <person name="Drula E."/>
            <person name="Henrissat B."/>
            <person name="Morin E."/>
            <person name="Kohler A."/>
            <person name="Barry K."/>
            <person name="LaButti K."/>
            <person name="Morin E."/>
            <person name="Salamov A."/>
            <person name="Lipzen A."/>
            <person name="Mereny Z."/>
            <person name="Hegedus B."/>
            <person name="Baldrian P."/>
            <person name="Stursova M."/>
            <person name="Weitz H."/>
            <person name="Taylor A."/>
            <person name="Grigoriev I.V."/>
            <person name="Nagy L.G."/>
            <person name="Martin F."/>
            <person name="Kauserud H."/>
        </authorList>
    </citation>
    <scope>NUCLEOTIDE SEQUENCE</scope>
    <source>
        <strain evidence="2">9284</strain>
    </source>
</reference>
<name>A0AAD7FR14_9AGAR</name>
<feature type="region of interest" description="Disordered" evidence="1">
    <location>
        <begin position="85"/>
        <end position="111"/>
    </location>
</feature>
<dbReference type="AlphaFoldDB" id="A0AAD7FR14"/>
<accession>A0AAD7FR14</accession>
<comment type="caution">
    <text evidence="2">The sequence shown here is derived from an EMBL/GenBank/DDBJ whole genome shotgun (WGS) entry which is preliminary data.</text>
</comment>
<evidence type="ECO:0000313" key="3">
    <source>
        <dbReference type="Proteomes" id="UP001221142"/>
    </source>
</evidence>
<keyword evidence="3" id="KW-1185">Reference proteome</keyword>
<dbReference type="EMBL" id="JARKIF010000007">
    <property type="protein sequence ID" value="KAJ7634538.1"/>
    <property type="molecule type" value="Genomic_DNA"/>
</dbReference>
<feature type="region of interest" description="Disordered" evidence="1">
    <location>
        <begin position="17"/>
        <end position="48"/>
    </location>
</feature>
<proteinExistence type="predicted"/>
<sequence>MPGGQCTNCIAFNSECTHASQPAPPKNRKSKEPPKNQNKWDSNKSAKDHVAAIVQQATAHIPEPHVRRVLLDVARYARDLENQLAACKPSPSLPTTSMHESSPSPGPDAESVGILTEKLERFSLESDTNRYFGKSSHFQLINAAVGIQERCINVGRPQIRAPPAKRPEYWFTQWEYEHLATEPKYLPLIFPETALLQKLIGIFFNKVNILICLLH</sequence>
<organism evidence="2 3">
    <name type="scientific">Roridomyces roridus</name>
    <dbReference type="NCBI Taxonomy" id="1738132"/>
    <lineage>
        <taxon>Eukaryota</taxon>
        <taxon>Fungi</taxon>
        <taxon>Dikarya</taxon>
        <taxon>Basidiomycota</taxon>
        <taxon>Agaricomycotina</taxon>
        <taxon>Agaricomycetes</taxon>
        <taxon>Agaricomycetidae</taxon>
        <taxon>Agaricales</taxon>
        <taxon>Marasmiineae</taxon>
        <taxon>Mycenaceae</taxon>
        <taxon>Roridomyces</taxon>
    </lineage>
</organism>
<evidence type="ECO:0000256" key="1">
    <source>
        <dbReference type="SAM" id="MobiDB-lite"/>
    </source>
</evidence>
<protein>
    <submittedName>
        <fullName evidence="2">Uncharacterized protein</fullName>
    </submittedName>
</protein>
<feature type="compositionally biased region" description="Polar residues" evidence="1">
    <location>
        <begin position="93"/>
        <end position="103"/>
    </location>
</feature>